<dbReference type="VEuPathDB" id="FungiDB:BD410DRAFT_853045"/>
<dbReference type="AlphaFoldDB" id="A0A4Y7QCF2"/>
<dbReference type="Pfam" id="PF24016">
    <property type="entry name" value="DUF7330"/>
    <property type="match status" value="1"/>
</dbReference>
<reference evidence="2 3" key="1">
    <citation type="submission" date="2018-06" db="EMBL/GenBank/DDBJ databases">
        <title>A transcriptomic atlas of mushroom development highlights an independent origin of complex multicellularity.</title>
        <authorList>
            <consortium name="DOE Joint Genome Institute"/>
            <person name="Krizsan K."/>
            <person name="Almasi E."/>
            <person name="Merenyi Z."/>
            <person name="Sahu N."/>
            <person name="Viragh M."/>
            <person name="Koszo T."/>
            <person name="Mondo S."/>
            <person name="Kiss B."/>
            <person name="Balint B."/>
            <person name="Kues U."/>
            <person name="Barry K."/>
            <person name="Hegedus J.C."/>
            <person name="Henrissat B."/>
            <person name="Johnson J."/>
            <person name="Lipzen A."/>
            <person name="Ohm R."/>
            <person name="Nagy I."/>
            <person name="Pangilinan J."/>
            <person name="Yan J."/>
            <person name="Xiong Y."/>
            <person name="Grigoriev I.V."/>
            <person name="Hibbett D.S."/>
            <person name="Nagy L.G."/>
        </authorList>
    </citation>
    <scope>NUCLEOTIDE SEQUENCE [LARGE SCALE GENOMIC DNA]</scope>
    <source>
        <strain evidence="2 3">SZMC22713</strain>
    </source>
</reference>
<organism evidence="2 3">
    <name type="scientific">Rickenella mellea</name>
    <dbReference type="NCBI Taxonomy" id="50990"/>
    <lineage>
        <taxon>Eukaryota</taxon>
        <taxon>Fungi</taxon>
        <taxon>Dikarya</taxon>
        <taxon>Basidiomycota</taxon>
        <taxon>Agaricomycotina</taxon>
        <taxon>Agaricomycetes</taxon>
        <taxon>Hymenochaetales</taxon>
        <taxon>Rickenellaceae</taxon>
        <taxon>Rickenella</taxon>
    </lineage>
</organism>
<proteinExistence type="predicted"/>
<dbReference type="InterPro" id="IPR055754">
    <property type="entry name" value="DUF7330"/>
</dbReference>
<sequence length="211" mass="23137">MRRHNFLYIRREYGPVNGTWVINPDLVIPEDVLPPIPPNTDRKNLTLISDFGTLNANVWIVPGGRKGIDGIVKPGDHTASAENSKPTTIEGLAMFGGYAETPFQLQATSKFGKVAVGLPRTFTGPITITNEFGKHVFSPAIEPQVSIFSDLGNTVKGFIGDTESSGYSQGGWTGSSLELICKFGPINVYYVDELDKVKPFIKRGSFWWPFG</sequence>
<accession>A0A4Y7QCF2</accession>
<evidence type="ECO:0000313" key="2">
    <source>
        <dbReference type="EMBL" id="TDL24520.1"/>
    </source>
</evidence>
<dbReference type="EMBL" id="ML170166">
    <property type="protein sequence ID" value="TDL24520.1"/>
    <property type="molecule type" value="Genomic_DNA"/>
</dbReference>
<name>A0A4Y7QCF2_9AGAM</name>
<protein>
    <recommendedName>
        <fullName evidence="1">DUF7330 domain-containing protein</fullName>
    </recommendedName>
</protein>
<evidence type="ECO:0000313" key="3">
    <source>
        <dbReference type="Proteomes" id="UP000294933"/>
    </source>
</evidence>
<keyword evidence="3" id="KW-1185">Reference proteome</keyword>
<dbReference type="OrthoDB" id="2593559at2759"/>
<gene>
    <name evidence="2" type="ORF">BD410DRAFT_853045</name>
</gene>
<dbReference type="STRING" id="50990.A0A4Y7QCF2"/>
<feature type="domain" description="DUF7330" evidence="1">
    <location>
        <begin position="5"/>
        <end position="193"/>
    </location>
</feature>
<dbReference type="Proteomes" id="UP000294933">
    <property type="component" value="Unassembled WGS sequence"/>
</dbReference>
<evidence type="ECO:0000259" key="1">
    <source>
        <dbReference type="Pfam" id="PF24016"/>
    </source>
</evidence>